<accession>A0A8H3XID1</accession>
<organism evidence="2 3">
    <name type="scientific">Gigaspora margarita</name>
    <dbReference type="NCBI Taxonomy" id="4874"/>
    <lineage>
        <taxon>Eukaryota</taxon>
        <taxon>Fungi</taxon>
        <taxon>Fungi incertae sedis</taxon>
        <taxon>Mucoromycota</taxon>
        <taxon>Glomeromycotina</taxon>
        <taxon>Glomeromycetes</taxon>
        <taxon>Diversisporales</taxon>
        <taxon>Gigasporaceae</taxon>
        <taxon>Gigaspora</taxon>
    </lineage>
</organism>
<evidence type="ECO:0000313" key="2">
    <source>
        <dbReference type="EMBL" id="KAF0458976.1"/>
    </source>
</evidence>
<dbReference type="Proteomes" id="UP000439903">
    <property type="component" value="Unassembled WGS sequence"/>
</dbReference>
<evidence type="ECO:0000313" key="3">
    <source>
        <dbReference type="Proteomes" id="UP000439903"/>
    </source>
</evidence>
<keyword evidence="3" id="KW-1185">Reference proteome</keyword>
<proteinExistence type="predicted"/>
<dbReference type="GO" id="GO:0003684">
    <property type="term" value="F:damaged DNA binding"/>
    <property type="evidence" value="ECO:0007669"/>
    <property type="project" value="TreeGrafter"/>
</dbReference>
<dbReference type="Gene3D" id="3.40.50.12650">
    <property type="match status" value="1"/>
</dbReference>
<comment type="caution">
    <text evidence="2">The sequence shown here is derived from an EMBL/GenBank/DDBJ whole genome shotgun (WGS) entry which is preliminary data.</text>
</comment>
<dbReference type="GO" id="GO:0035312">
    <property type="term" value="F:5'-3' DNA exonuclease activity"/>
    <property type="evidence" value="ECO:0007669"/>
    <property type="project" value="TreeGrafter"/>
</dbReference>
<dbReference type="EMBL" id="WTPW01001068">
    <property type="protein sequence ID" value="KAF0458976.1"/>
    <property type="molecule type" value="Genomic_DNA"/>
</dbReference>
<dbReference type="InterPro" id="IPR011084">
    <property type="entry name" value="DRMBL"/>
</dbReference>
<dbReference type="OrthoDB" id="262529at2759"/>
<dbReference type="PANTHER" id="PTHR23240">
    <property type="entry name" value="DNA CROSS-LINK REPAIR PROTEIN PSO2/SNM1-RELATED"/>
    <property type="match status" value="1"/>
</dbReference>
<dbReference type="PANTHER" id="PTHR23240:SF6">
    <property type="entry name" value="DNA CROSS-LINK REPAIR 1A PROTEIN"/>
    <property type="match status" value="1"/>
</dbReference>
<sequence>MFLTKIKQEGLIYYIQSLQPAFKHVMSFRPTGWAYKPSTCGTFSTSSTAEEILNNALFFTMDLINPSYNSPTCQLFGVPYSEHSSFRELEAFVIDRIIPTVIFEKSERNGLLAK</sequence>
<evidence type="ECO:0000259" key="1">
    <source>
        <dbReference type="Pfam" id="PF07522"/>
    </source>
</evidence>
<dbReference type="GO" id="GO:0036297">
    <property type="term" value="P:interstrand cross-link repair"/>
    <property type="evidence" value="ECO:0007669"/>
    <property type="project" value="TreeGrafter"/>
</dbReference>
<dbReference type="GO" id="GO:0006303">
    <property type="term" value="P:double-strand break repair via nonhomologous end joining"/>
    <property type="evidence" value="ECO:0007669"/>
    <property type="project" value="TreeGrafter"/>
</dbReference>
<protein>
    <submittedName>
        <fullName evidence="2">DRMBL-domain-containing protein</fullName>
    </submittedName>
</protein>
<reference evidence="2 3" key="1">
    <citation type="journal article" date="2019" name="Environ. Microbiol.">
        <title>At the nexus of three kingdoms: the genome of the mycorrhizal fungus Gigaspora margarita provides insights into plant, endobacterial and fungal interactions.</title>
        <authorList>
            <person name="Venice F."/>
            <person name="Ghignone S."/>
            <person name="Salvioli di Fossalunga A."/>
            <person name="Amselem J."/>
            <person name="Novero M."/>
            <person name="Xianan X."/>
            <person name="Sedzielewska Toro K."/>
            <person name="Morin E."/>
            <person name="Lipzen A."/>
            <person name="Grigoriev I.V."/>
            <person name="Henrissat B."/>
            <person name="Martin F.M."/>
            <person name="Bonfante P."/>
        </authorList>
    </citation>
    <scope>NUCLEOTIDE SEQUENCE [LARGE SCALE GENOMIC DNA]</scope>
    <source>
        <strain evidence="2 3">BEG34</strain>
    </source>
</reference>
<feature type="domain" description="DNA repair metallo-beta-lactamase" evidence="1">
    <location>
        <begin position="3"/>
        <end position="102"/>
    </location>
</feature>
<dbReference type="Pfam" id="PF07522">
    <property type="entry name" value="DRMBL"/>
    <property type="match status" value="1"/>
</dbReference>
<name>A0A8H3XID1_GIGMA</name>
<gene>
    <name evidence="2" type="ORF">F8M41_000830</name>
</gene>
<dbReference type="AlphaFoldDB" id="A0A8H3XID1"/>